<keyword evidence="4" id="KW-0596">Phosphopantetheine</keyword>
<evidence type="ECO:0000256" key="9">
    <source>
        <dbReference type="SAM" id="MobiDB-lite"/>
    </source>
</evidence>
<dbReference type="RefSeq" id="WP_379677104.1">
    <property type="nucleotide sequence ID" value="NZ_JBHLWP010000001.1"/>
</dbReference>
<dbReference type="PANTHER" id="PTHR22754">
    <property type="entry name" value="DISCO-INTERACTING PROTEIN 2 DIP2 -RELATED"/>
    <property type="match status" value="1"/>
</dbReference>
<reference evidence="12 13" key="1">
    <citation type="submission" date="2024-09" db="EMBL/GenBank/DDBJ databases">
        <authorList>
            <person name="Sun Q."/>
            <person name="Mori K."/>
        </authorList>
    </citation>
    <scope>NUCLEOTIDE SEQUENCE [LARGE SCALE GENOMIC DNA]</scope>
    <source>
        <strain evidence="12 13">CCM 7792</strain>
    </source>
</reference>
<dbReference type="Pfam" id="PF02771">
    <property type="entry name" value="Acyl-CoA_dh_N"/>
    <property type="match status" value="1"/>
</dbReference>
<feature type="transmembrane region" description="Helical" evidence="10">
    <location>
        <begin position="75"/>
        <end position="96"/>
    </location>
</feature>
<dbReference type="InterPro" id="IPR020806">
    <property type="entry name" value="PKS_PP-bd"/>
</dbReference>
<dbReference type="Gene3D" id="1.10.1200.10">
    <property type="entry name" value="ACP-like"/>
    <property type="match status" value="1"/>
</dbReference>
<dbReference type="InterPro" id="IPR037069">
    <property type="entry name" value="AcylCoA_DH/ox_N_sf"/>
</dbReference>
<dbReference type="Gene3D" id="1.10.540.10">
    <property type="entry name" value="Acyl-CoA dehydrogenase/oxidase, N-terminal domain"/>
    <property type="match status" value="1"/>
</dbReference>
<comment type="caution">
    <text evidence="12">The sequence shown here is derived from an EMBL/GenBank/DDBJ whole genome shotgun (WGS) entry which is preliminary data.</text>
</comment>
<evidence type="ECO:0000256" key="1">
    <source>
        <dbReference type="ARBA" id="ARBA00001974"/>
    </source>
</evidence>
<comment type="similarity">
    <text evidence="2">Belongs to the ATP-dependent AMP-binding enzyme family.</text>
</comment>
<evidence type="ECO:0000256" key="2">
    <source>
        <dbReference type="ARBA" id="ARBA00006432"/>
    </source>
</evidence>
<dbReference type="SUPFAM" id="SSF47336">
    <property type="entry name" value="ACP-like"/>
    <property type="match status" value="1"/>
</dbReference>
<keyword evidence="8" id="KW-0274">FAD</keyword>
<dbReference type="InterPro" id="IPR036250">
    <property type="entry name" value="AcylCo_DH-like_C"/>
</dbReference>
<dbReference type="PANTHER" id="PTHR22754:SF32">
    <property type="entry name" value="DISCO-INTERACTING PROTEIN 2"/>
    <property type="match status" value="1"/>
</dbReference>
<dbReference type="Pfam" id="PF00501">
    <property type="entry name" value="AMP-binding"/>
    <property type="match status" value="1"/>
</dbReference>
<dbReference type="InterPro" id="IPR009075">
    <property type="entry name" value="AcylCo_DH/oxidase_C"/>
</dbReference>
<dbReference type="InterPro" id="IPR046373">
    <property type="entry name" value="Acyl-CoA_Oxase/DH_mid-dom_sf"/>
</dbReference>
<keyword evidence="10" id="KW-0812">Transmembrane</keyword>
<dbReference type="SMART" id="SM01294">
    <property type="entry name" value="PKS_PP_betabranch"/>
    <property type="match status" value="1"/>
</dbReference>
<keyword evidence="10" id="KW-0472">Membrane</keyword>
<organism evidence="12 13">
    <name type="scientific">Massilia consociata</name>
    <dbReference type="NCBI Taxonomy" id="760117"/>
    <lineage>
        <taxon>Bacteria</taxon>
        <taxon>Pseudomonadati</taxon>
        <taxon>Pseudomonadota</taxon>
        <taxon>Betaproteobacteria</taxon>
        <taxon>Burkholderiales</taxon>
        <taxon>Oxalobacteraceae</taxon>
        <taxon>Telluria group</taxon>
        <taxon>Massilia</taxon>
    </lineage>
</organism>
<dbReference type="Gene3D" id="3.40.50.12780">
    <property type="entry name" value="N-terminal domain of ligase-like"/>
    <property type="match status" value="1"/>
</dbReference>
<dbReference type="InterPro" id="IPR006091">
    <property type="entry name" value="Acyl-CoA_Oxase/DH_mid-dom"/>
</dbReference>
<dbReference type="InterPro" id="IPR009081">
    <property type="entry name" value="PP-bd_ACP"/>
</dbReference>
<dbReference type="SUPFAM" id="SSF47203">
    <property type="entry name" value="Acyl-CoA dehydrogenase C-terminal domain-like"/>
    <property type="match status" value="1"/>
</dbReference>
<dbReference type="CDD" id="cd05931">
    <property type="entry name" value="FAAL"/>
    <property type="match status" value="1"/>
</dbReference>
<dbReference type="InterPro" id="IPR036736">
    <property type="entry name" value="ACP-like_sf"/>
</dbReference>
<dbReference type="Pfam" id="PF02770">
    <property type="entry name" value="Acyl-CoA_dh_M"/>
    <property type="match status" value="1"/>
</dbReference>
<evidence type="ECO:0000256" key="8">
    <source>
        <dbReference type="ARBA" id="ARBA00022827"/>
    </source>
</evidence>
<evidence type="ECO:0000256" key="4">
    <source>
        <dbReference type="ARBA" id="ARBA00022450"/>
    </source>
</evidence>
<dbReference type="Pfam" id="PF00441">
    <property type="entry name" value="Acyl-CoA_dh_1"/>
    <property type="match status" value="1"/>
</dbReference>
<keyword evidence="7" id="KW-0285">Flavoprotein</keyword>
<dbReference type="Pfam" id="PF00550">
    <property type="entry name" value="PP-binding"/>
    <property type="match status" value="1"/>
</dbReference>
<dbReference type="InterPro" id="IPR000873">
    <property type="entry name" value="AMP-dep_synth/lig_dom"/>
</dbReference>
<dbReference type="SUPFAM" id="SSF56801">
    <property type="entry name" value="Acetyl-CoA synthetase-like"/>
    <property type="match status" value="1"/>
</dbReference>
<dbReference type="InterPro" id="IPR040097">
    <property type="entry name" value="FAAL/FAAC"/>
</dbReference>
<dbReference type="EMBL" id="JBHLWP010000001">
    <property type="protein sequence ID" value="MFC0250351.1"/>
    <property type="molecule type" value="Genomic_DNA"/>
</dbReference>
<evidence type="ECO:0000256" key="7">
    <source>
        <dbReference type="ARBA" id="ARBA00022630"/>
    </source>
</evidence>
<proteinExistence type="inferred from homology"/>
<dbReference type="InterPro" id="IPR009100">
    <property type="entry name" value="AcylCoA_DH/oxidase_NM_dom_sf"/>
</dbReference>
<dbReference type="Gene3D" id="1.20.140.10">
    <property type="entry name" value="Butyryl-CoA Dehydrogenase, subunit A, domain 3"/>
    <property type="match status" value="1"/>
</dbReference>
<keyword evidence="5" id="KW-0597">Phosphoprotein</keyword>
<evidence type="ECO:0000256" key="5">
    <source>
        <dbReference type="ARBA" id="ARBA00022553"/>
    </source>
</evidence>
<keyword evidence="10" id="KW-1133">Transmembrane helix</keyword>
<feature type="transmembrane region" description="Helical" evidence="10">
    <location>
        <begin position="220"/>
        <end position="244"/>
    </location>
</feature>
<evidence type="ECO:0000256" key="10">
    <source>
        <dbReference type="SAM" id="Phobius"/>
    </source>
</evidence>
<evidence type="ECO:0000313" key="13">
    <source>
        <dbReference type="Proteomes" id="UP001589773"/>
    </source>
</evidence>
<comment type="cofactor">
    <cofactor evidence="1">
        <name>FAD</name>
        <dbReference type="ChEBI" id="CHEBI:57692"/>
    </cofactor>
</comment>
<evidence type="ECO:0000256" key="3">
    <source>
        <dbReference type="ARBA" id="ARBA00009347"/>
    </source>
</evidence>
<dbReference type="Gene3D" id="3.30.300.30">
    <property type="match status" value="1"/>
</dbReference>
<dbReference type="Proteomes" id="UP001589773">
    <property type="component" value="Unassembled WGS sequence"/>
</dbReference>
<accession>A0ABV6F9Z8</accession>
<dbReference type="SMART" id="SM00823">
    <property type="entry name" value="PKS_PP"/>
    <property type="match status" value="1"/>
</dbReference>
<dbReference type="InterPro" id="IPR013786">
    <property type="entry name" value="AcylCoA_DH/ox_N"/>
</dbReference>
<dbReference type="PROSITE" id="PS50075">
    <property type="entry name" value="CARRIER"/>
    <property type="match status" value="1"/>
</dbReference>
<keyword evidence="6" id="KW-0436">Ligase</keyword>
<feature type="domain" description="Carrier" evidence="11">
    <location>
        <begin position="1139"/>
        <end position="1214"/>
    </location>
</feature>
<feature type="region of interest" description="Disordered" evidence="9">
    <location>
        <begin position="1030"/>
        <end position="1050"/>
    </location>
</feature>
<keyword evidence="13" id="KW-1185">Reference proteome</keyword>
<evidence type="ECO:0000259" key="11">
    <source>
        <dbReference type="PROSITE" id="PS50075"/>
    </source>
</evidence>
<name>A0ABV6F9Z8_9BURK</name>
<protein>
    <submittedName>
        <fullName evidence="12">AMP-binding protein</fullName>
    </submittedName>
</protein>
<sequence>MAEPDPGLPAPVTRCLRRHAQDRADQPAFTFLRDDGRADSLCFGELDARAQALAAALARKAAPGERVLLLFPPGLGFTVAFFACLLAGLVAVPAALPRRQRPSGRLRTLLADAAPALVLTERHGAAAVGAAIEGSPVPVVCSDECAGWAGSRERDVQPPPLPVPGDALAFIQYTSGSTTAPKGVEVTHANLAANVEAIRQAFGFDGSTVMASWLPPFHDMGLVGSIVAPMAIGFHSVLMAPAAFLREPVRWLEAVTQYRATCAGAPDFAWDLCTRRVNAQQKAGIDLSSLAVAYDGAEPVRAATLQRLAEAFAVCGLRPEALFPCYGLAEHTLLVSGGPRGRAPRSLHVSKLRLEADQVREAQPGDPDAREIVSCGPPASSVTVVTVDPGSGRPAGAGRVGELWVAGPSVARGYRGQPSPSAAAFAARLADGSGPWLRTGDLGFVRDGELYVTGRIKDLLVINGRNIYPQDVEALVEEVLGLAGANRCAAFALDDDGQERLSIVVESDRAQVRMARRGQGVPEGAAGLETLAQRVRSAVAQRFGVTVMLLAFVRPGTFPRTTSGKVQRGQCRALAARGALDVVYAAREVRPRRRQGDRADMAASAQAADAMLDWLRGYLPRRFDPRLMDRRRAAPPHVVLDFGNRGLFGLQAPASLGGKGLATVDLLRVMEQLAAADLTLATMVGVHNGLGLRPLLKYGAPGLRQRLLPQLAAGRQLAAFALTEPAAGANPLAMRAQALRCEGGWRLHGEKHLIGLAAWAGWITVVARAAGADGEALGTIVLAVPEDAPGLVQGQEALTMGMRGMVQNALRFDDVFVPDAQVLGTPGAGMEVARDAMAFARLGIGALCVGAMKRCAQLMLRYAQRREVAGGRLVDNPATVARLDALTCAIEACDALVRAVAQVVDRGGELPHEACQACKCVAAELLWEAADGLVQTLGGRGYLEPNIAPQLLRDARVMRILEGPSEALYAHLGAGAMLPQGPVLAFMSDAFGAAPLAAELRAAARRGGASHLLGEACAWAMLVAALQARPRPQVQSTRADRRGAGGGPDLAQRATQWARGRLDGLLARLDNGTPPLPGGDELAARIAAYGAAIGEPDWDAPGEAQLRDPLLARVMPSLPLGPAHPAPCAPGPDAPAPAAAMRELVRRCVLDGLRDMGVTVLDDDTPFTEAGLDSLAAVPVALELERLSGVAVAPELLYEVQTVAALAAYLEARVRRDQPDRRDG</sequence>
<gene>
    <name evidence="12" type="ORF">ACFFJK_00420</name>
</gene>
<dbReference type="SUPFAM" id="SSF56645">
    <property type="entry name" value="Acyl-CoA dehydrogenase NM domain-like"/>
    <property type="match status" value="1"/>
</dbReference>
<evidence type="ECO:0000256" key="6">
    <source>
        <dbReference type="ARBA" id="ARBA00022598"/>
    </source>
</evidence>
<evidence type="ECO:0000313" key="12">
    <source>
        <dbReference type="EMBL" id="MFC0250351.1"/>
    </source>
</evidence>
<comment type="similarity">
    <text evidence="3">Belongs to the acyl-CoA dehydrogenase family.</text>
</comment>
<dbReference type="Gene3D" id="2.40.110.10">
    <property type="entry name" value="Butyryl-CoA Dehydrogenase, subunit A, domain 2"/>
    <property type="match status" value="1"/>
</dbReference>
<dbReference type="InterPro" id="IPR045851">
    <property type="entry name" value="AMP-bd_C_sf"/>
</dbReference>
<dbReference type="InterPro" id="IPR042099">
    <property type="entry name" value="ANL_N_sf"/>
</dbReference>
<dbReference type="CDD" id="cd00567">
    <property type="entry name" value="ACAD"/>
    <property type="match status" value="1"/>
</dbReference>